<dbReference type="PANTHER" id="PTHR35848">
    <property type="entry name" value="OXALATE-BINDING PROTEIN"/>
    <property type="match status" value="1"/>
</dbReference>
<dbReference type="GO" id="GO:0046872">
    <property type="term" value="F:metal ion binding"/>
    <property type="evidence" value="ECO:0007669"/>
    <property type="project" value="UniProtKB-KW"/>
</dbReference>
<evidence type="ECO:0000259" key="2">
    <source>
        <dbReference type="Pfam" id="PF07883"/>
    </source>
</evidence>
<accession>A0A3S0AES4</accession>
<comment type="caution">
    <text evidence="3">The sequence shown here is derived from an EMBL/GenBank/DDBJ whole genome shotgun (WGS) entry which is preliminary data.</text>
</comment>
<evidence type="ECO:0000313" key="4">
    <source>
        <dbReference type="Proteomes" id="UP000276128"/>
    </source>
</evidence>
<dbReference type="InterPro" id="IPR051610">
    <property type="entry name" value="GPI/OXD"/>
</dbReference>
<dbReference type="Gene3D" id="2.60.120.10">
    <property type="entry name" value="Jelly Rolls"/>
    <property type="match status" value="1"/>
</dbReference>
<proteinExistence type="predicted"/>
<dbReference type="Proteomes" id="UP000276128">
    <property type="component" value="Unassembled WGS sequence"/>
</dbReference>
<protein>
    <submittedName>
        <fullName evidence="3">Cupin domain-containing protein</fullName>
    </submittedName>
</protein>
<gene>
    <name evidence="3" type="ORF">EJQ19_02910</name>
</gene>
<dbReference type="InterPro" id="IPR013096">
    <property type="entry name" value="Cupin_2"/>
</dbReference>
<dbReference type="EMBL" id="RXHU01000011">
    <property type="protein sequence ID" value="RTE11249.1"/>
    <property type="molecule type" value="Genomic_DNA"/>
</dbReference>
<dbReference type="AlphaFoldDB" id="A0A3S0AES4"/>
<dbReference type="OrthoDB" id="9797047at2"/>
<dbReference type="SUPFAM" id="SSF51182">
    <property type="entry name" value="RmlC-like cupins"/>
    <property type="match status" value="1"/>
</dbReference>
<evidence type="ECO:0000256" key="1">
    <source>
        <dbReference type="ARBA" id="ARBA00022723"/>
    </source>
</evidence>
<dbReference type="RefSeq" id="WP_126139700.1">
    <property type="nucleotide sequence ID" value="NZ_RXHU01000011.1"/>
</dbReference>
<name>A0A3S0AES4_9BACL</name>
<dbReference type="PANTHER" id="PTHR35848:SF6">
    <property type="entry name" value="CUPIN TYPE-2 DOMAIN-CONTAINING PROTEIN"/>
    <property type="match status" value="1"/>
</dbReference>
<organism evidence="3 4">
    <name type="scientific">Paenibacillus whitsoniae</name>
    <dbReference type="NCBI Taxonomy" id="2496558"/>
    <lineage>
        <taxon>Bacteria</taxon>
        <taxon>Bacillati</taxon>
        <taxon>Bacillota</taxon>
        <taxon>Bacilli</taxon>
        <taxon>Bacillales</taxon>
        <taxon>Paenibacillaceae</taxon>
        <taxon>Paenibacillus</taxon>
    </lineage>
</organism>
<dbReference type="InterPro" id="IPR011051">
    <property type="entry name" value="RmlC_Cupin_sf"/>
</dbReference>
<evidence type="ECO:0000313" key="3">
    <source>
        <dbReference type="EMBL" id="RTE11249.1"/>
    </source>
</evidence>
<dbReference type="InterPro" id="IPR014710">
    <property type="entry name" value="RmlC-like_jellyroll"/>
</dbReference>
<feature type="domain" description="Cupin type-2" evidence="2">
    <location>
        <begin position="43"/>
        <end position="110"/>
    </location>
</feature>
<keyword evidence="1" id="KW-0479">Metal-binding</keyword>
<dbReference type="Pfam" id="PF07883">
    <property type="entry name" value="Cupin_2"/>
    <property type="match status" value="1"/>
</dbReference>
<sequence>MDVRNFEQAAMLTETSHRGLGLIRSAKLYAKEDFASPLRFLYYVEIPPGASIGVHTHKADEEMYIILSGRGQMTVDGEIREVGSGDMVLNKPFGSHGLYNHSDDVLKLLIFEAALQA</sequence>
<reference evidence="3 4" key="1">
    <citation type="submission" date="2018-12" db="EMBL/GenBank/DDBJ databases">
        <title>Bacillus ochoae sp. nov., Paenibacillus whitsoniae sp. nov., Paenibacillus spiritus sp. nov. Isolated from the Mars Exploration Rover during spacecraft assembly.</title>
        <authorList>
            <person name="Seuylemezian A."/>
            <person name="Vaishampayan P."/>
        </authorList>
    </citation>
    <scope>NUCLEOTIDE SEQUENCE [LARGE SCALE GENOMIC DNA]</scope>
    <source>
        <strain evidence="3 4">MER 54</strain>
    </source>
</reference>
<keyword evidence="4" id="KW-1185">Reference proteome</keyword>